<protein>
    <submittedName>
        <fullName evidence="6">Toprim domain-containing protein</fullName>
    </submittedName>
</protein>
<dbReference type="InterPro" id="IPR014015">
    <property type="entry name" value="Helicase_SF3_DNA-vir"/>
</dbReference>
<keyword evidence="3" id="KW-0067">ATP-binding</keyword>
<dbReference type="GO" id="GO:0005524">
    <property type="term" value="F:ATP binding"/>
    <property type="evidence" value="ECO:0007669"/>
    <property type="project" value="UniProtKB-KW"/>
</dbReference>
<keyword evidence="2" id="KW-0378">Hydrolase</keyword>
<evidence type="ECO:0000256" key="1">
    <source>
        <dbReference type="ARBA" id="ARBA00022741"/>
    </source>
</evidence>
<keyword evidence="7" id="KW-1185">Reference proteome</keyword>
<dbReference type="InterPro" id="IPR006171">
    <property type="entry name" value="TOPRIM_dom"/>
</dbReference>
<dbReference type="AlphaFoldDB" id="A0A4P7BWB4"/>
<dbReference type="InterPro" id="IPR051620">
    <property type="entry name" value="ORF904-like_C"/>
</dbReference>
<dbReference type="PANTHER" id="PTHR35372:SF2">
    <property type="entry name" value="SF3 HELICASE DOMAIN-CONTAINING PROTEIN"/>
    <property type="match status" value="1"/>
</dbReference>
<sequence>MNTVTEFLDAIRAHGLKPPDDIEPGRIYRFPGAGKGRSNKAGRCKLFEDGRGGWFKDLSTGLYKTWQAKRDTPFTEAEKAEWQRQREARRKKEAADSAKARARLQKQWAAARSEGGEHGYLKAKGVGAYGLRTQGDQLLIPARDGQGTLQGIQAISPSGDKKFETGSKKKGCYHTIGRPKGTLYIVEGYATGASIYEATQVAVAVAFDADNLLPVAKALRKKCPNLEIILAADNDQWTRGNPGVTKATAAARAVKGRIAIPSFKETSTRPTDFNDLHQLEGVEAVRQQLEGKTMSTTKKLIEKKSSISSTSSNSAADKAIHPALIQHPPAPKLSLSSTHELPSSPGVLVHQGEHGPKLKIASAAAAEALQVLRGRFAYDVESGIWHAFTGTHWKAEISAKTLHAQLTRWMYDATDSVGFTPRYMDSMLLLIQRLNALPLPEAHGVIPFKNGHLDPVTRTLTPIKPENALTWALPFEYHPGAKCPTIQAWLQAATGGDEEMVQLLHAFMAALLRGPSKYQKFLHLTGPGGTGKSTFIRLLQALVGEQNVTSTDLRRLEQNRFETALLYRKRLALIADTDKYGGTINVLKSITGEDPLPLEIKHKQQAGNFIFEGLVVIASNEALKTSDHTSGLERRRVTVPFKRRITQEEKDHWENLGGEAQLHAEIPGLVNWVLDLPLEAIGHLICHPPLAVISANLEAMRDENPVSDWVMECCIPSAEDWTQIGIKRPFFDRDSGIAYFAHTEDWLYANYLAWCQGNNRLPVSTRNFRHKLIDTLKNTLEVEVQELKRGPGMGIKGIRLRQPGEPMHDWLAGKGSLGKLPPNGQTLPSNDEEPSELKEAPTREIIRI</sequence>
<feature type="compositionally biased region" description="Basic and acidic residues" evidence="4">
    <location>
        <begin position="835"/>
        <end position="848"/>
    </location>
</feature>
<dbReference type="CDD" id="cd01029">
    <property type="entry name" value="TOPRIM_primases"/>
    <property type="match status" value="1"/>
</dbReference>
<feature type="region of interest" description="Disordered" evidence="4">
    <location>
        <begin position="812"/>
        <end position="848"/>
    </location>
</feature>
<dbReference type="Pfam" id="PF08706">
    <property type="entry name" value="D5_N"/>
    <property type="match status" value="1"/>
</dbReference>
<keyword evidence="1" id="KW-0547">Nucleotide-binding</keyword>
<dbReference type="GO" id="GO:0016787">
    <property type="term" value="F:hydrolase activity"/>
    <property type="evidence" value="ECO:0007669"/>
    <property type="project" value="UniProtKB-KW"/>
</dbReference>
<dbReference type="InterPro" id="IPR034154">
    <property type="entry name" value="TOPRIM_DnaG/twinkle"/>
</dbReference>
<dbReference type="Pfam" id="PF19263">
    <property type="entry name" value="DUF5906"/>
    <property type="match status" value="1"/>
</dbReference>
<feature type="domain" description="SF3 helicase" evidence="5">
    <location>
        <begin position="499"/>
        <end position="654"/>
    </location>
</feature>
<evidence type="ECO:0000259" key="5">
    <source>
        <dbReference type="PROSITE" id="PS51206"/>
    </source>
</evidence>
<dbReference type="PROSITE" id="PS51206">
    <property type="entry name" value="SF3_HELICASE_1"/>
    <property type="match status" value="1"/>
</dbReference>
<evidence type="ECO:0000313" key="7">
    <source>
        <dbReference type="Proteomes" id="UP000294325"/>
    </source>
</evidence>
<dbReference type="InterPro" id="IPR045455">
    <property type="entry name" value="NrS-1_pol-like_helicase"/>
</dbReference>
<dbReference type="SMART" id="SM00885">
    <property type="entry name" value="D5_N"/>
    <property type="match status" value="1"/>
</dbReference>
<dbReference type="NCBIfam" id="TIGR01613">
    <property type="entry name" value="primase_Cterm"/>
    <property type="match status" value="1"/>
</dbReference>
<dbReference type="KEGG" id="nwr:E3U44_01745"/>
<accession>A0A4P7BWB4</accession>
<evidence type="ECO:0000256" key="2">
    <source>
        <dbReference type="ARBA" id="ARBA00022801"/>
    </source>
</evidence>
<dbReference type="Proteomes" id="UP000294325">
    <property type="component" value="Chromosome"/>
</dbReference>
<dbReference type="PANTHER" id="PTHR35372">
    <property type="entry name" value="ATP BINDING PROTEIN-RELATED"/>
    <property type="match status" value="1"/>
</dbReference>
<evidence type="ECO:0000313" key="6">
    <source>
        <dbReference type="EMBL" id="QBQ53370.1"/>
    </source>
</evidence>
<dbReference type="SUPFAM" id="SSF52540">
    <property type="entry name" value="P-loop containing nucleoside triphosphate hydrolases"/>
    <property type="match status" value="1"/>
</dbReference>
<dbReference type="Pfam" id="PF13362">
    <property type="entry name" value="Toprim_3"/>
    <property type="match status" value="1"/>
</dbReference>
<dbReference type="RefSeq" id="WP_134356385.1">
    <property type="nucleotide sequence ID" value="NZ_CP038033.1"/>
</dbReference>
<dbReference type="InterPro" id="IPR027417">
    <property type="entry name" value="P-loop_NTPase"/>
</dbReference>
<organism evidence="6 7">
    <name type="scientific">Nitrosococcus wardiae</name>
    <dbReference type="NCBI Taxonomy" id="1814290"/>
    <lineage>
        <taxon>Bacteria</taxon>
        <taxon>Pseudomonadati</taxon>
        <taxon>Pseudomonadota</taxon>
        <taxon>Gammaproteobacteria</taxon>
        <taxon>Chromatiales</taxon>
        <taxon>Chromatiaceae</taxon>
        <taxon>Nitrosococcus</taxon>
    </lineage>
</organism>
<gene>
    <name evidence="6" type="ORF">E3U44_01745</name>
</gene>
<reference evidence="6 7" key="1">
    <citation type="submission" date="2019-03" db="EMBL/GenBank/DDBJ databases">
        <title>The genome sequence of Nitrosococcus wardiae strain D1FHST reveals the archetypal metabolic capacity of ammonia-oxidizing Gammaproteobacteria.</title>
        <authorList>
            <person name="Wang L."/>
            <person name="Lim C.K."/>
            <person name="Hanson T.E."/>
            <person name="Dang H."/>
            <person name="Klotz M.G."/>
        </authorList>
    </citation>
    <scope>NUCLEOTIDE SEQUENCE [LARGE SCALE GENOMIC DNA]</scope>
    <source>
        <strain evidence="6 7">D1FHS</strain>
    </source>
</reference>
<dbReference type="EMBL" id="CP038033">
    <property type="protein sequence ID" value="QBQ53370.1"/>
    <property type="molecule type" value="Genomic_DNA"/>
</dbReference>
<dbReference type="InterPro" id="IPR006500">
    <property type="entry name" value="Helicase_put_C_phage/plasmid"/>
</dbReference>
<evidence type="ECO:0000256" key="3">
    <source>
        <dbReference type="ARBA" id="ARBA00022840"/>
    </source>
</evidence>
<dbReference type="OrthoDB" id="110640at2"/>
<evidence type="ECO:0000256" key="4">
    <source>
        <dbReference type="SAM" id="MobiDB-lite"/>
    </source>
</evidence>
<proteinExistence type="predicted"/>
<dbReference type="Gene3D" id="3.40.50.300">
    <property type="entry name" value="P-loop containing nucleotide triphosphate hydrolases"/>
    <property type="match status" value="1"/>
</dbReference>
<dbReference type="InterPro" id="IPR014818">
    <property type="entry name" value="Phage/plasmid_primase_P4_C"/>
</dbReference>
<feature type="region of interest" description="Disordered" evidence="4">
    <location>
        <begin position="328"/>
        <end position="350"/>
    </location>
</feature>
<name>A0A4P7BWB4_9GAMM</name>